<dbReference type="EMBL" id="BMAR01000001">
    <property type="protein sequence ID" value="GFR40560.1"/>
    <property type="molecule type" value="Genomic_DNA"/>
</dbReference>
<organism evidence="1 2">
    <name type="scientific">Astrephomene gubernaculifera</name>
    <dbReference type="NCBI Taxonomy" id="47775"/>
    <lineage>
        <taxon>Eukaryota</taxon>
        <taxon>Viridiplantae</taxon>
        <taxon>Chlorophyta</taxon>
        <taxon>core chlorophytes</taxon>
        <taxon>Chlorophyceae</taxon>
        <taxon>CS clade</taxon>
        <taxon>Chlamydomonadales</taxon>
        <taxon>Astrephomenaceae</taxon>
        <taxon>Astrephomene</taxon>
    </lineage>
</organism>
<dbReference type="Proteomes" id="UP001054857">
    <property type="component" value="Unassembled WGS sequence"/>
</dbReference>
<accession>A0AAD3DEZ1</accession>
<proteinExistence type="predicted"/>
<name>A0AAD3DEZ1_9CHLO</name>
<feature type="non-terminal residue" evidence="1">
    <location>
        <position position="134"/>
    </location>
</feature>
<protein>
    <submittedName>
        <fullName evidence="1">Uncharacterized protein</fullName>
    </submittedName>
</protein>
<dbReference type="AlphaFoldDB" id="A0AAD3DEZ1"/>
<feature type="non-terminal residue" evidence="1">
    <location>
        <position position="1"/>
    </location>
</feature>
<comment type="caution">
    <text evidence="1">The sequence shown here is derived from an EMBL/GenBank/DDBJ whole genome shotgun (WGS) entry which is preliminary data.</text>
</comment>
<keyword evidence="2" id="KW-1185">Reference proteome</keyword>
<evidence type="ECO:0000313" key="2">
    <source>
        <dbReference type="Proteomes" id="UP001054857"/>
    </source>
</evidence>
<gene>
    <name evidence="1" type="ORF">Agub_g1136</name>
</gene>
<reference evidence="1 2" key="1">
    <citation type="journal article" date="2021" name="Sci. Rep.">
        <title>Genome sequencing of the multicellular alga Astrephomene provides insights into convergent evolution of germ-soma differentiation.</title>
        <authorList>
            <person name="Yamashita S."/>
            <person name="Yamamoto K."/>
            <person name="Matsuzaki R."/>
            <person name="Suzuki S."/>
            <person name="Yamaguchi H."/>
            <person name="Hirooka S."/>
            <person name="Minakuchi Y."/>
            <person name="Miyagishima S."/>
            <person name="Kawachi M."/>
            <person name="Toyoda A."/>
            <person name="Nozaki H."/>
        </authorList>
    </citation>
    <scope>NUCLEOTIDE SEQUENCE [LARGE SCALE GENOMIC DNA]</scope>
    <source>
        <strain evidence="1 2">NIES-4017</strain>
    </source>
</reference>
<sequence length="134" mass="14538">DNKNIDKSAVPKIYNFFYQAIFLSSLLEQITAQGAQMAADFARVEVGKHAADYLRDLVTLPEWKAVRQRLEECGRYSNPKMRRLEEVMLEHFGLKSSGENAPRDVSPIAAAAATAVGAGAAGRDGDLAARGVAD</sequence>
<evidence type="ECO:0000313" key="1">
    <source>
        <dbReference type="EMBL" id="GFR40560.1"/>
    </source>
</evidence>